<dbReference type="Pfam" id="PF09749">
    <property type="entry name" value="HVSL"/>
    <property type="match status" value="1"/>
</dbReference>
<dbReference type="GO" id="GO:0005634">
    <property type="term" value="C:nucleus"/>
    <property type="evidence" value="ECO:0007669"/>
    <property type="project" value="UniProtKB-SubCell"/>
</dbReference>
<evidence type="ECO:0000256" key="7">
    <source>
        <dbReference type="SAM" id="MobiDB-lite"/>
    </source>
</evidence>
<proteinExistence type="inferred from homology"/>
<dbReference type="PANTHER" id="PTHR13522">
    <property type="entry name" value="U6 SNRNA PHOSPHODIESTERASE 1"/>
    <property type="match status" value="1"/>
</dbReference>
<feature type="compositionally biased region" description="Low complexity" evidence="7">
    <location>
        <begin position="23"/>
        <end position="42"/>
    </location>
</feature>
<keyword evidence="3" id="KW-0456">Lyase</keyword>
<keyword evidence="9" id="KW-1185">Reference proteome</keyword>
<gene>
    <name evidence="8" type="ORF">SNE40_012951</name>
</gene>
<protein>
    <recommendedName>
        <fullName evidence="6">U6 snRNA phosphodiesterase</fullName>
        <ecNumber evidence="6">3.1.4.-</ecNumber>
    </recommendedName>
</protein>
<keyword evidence="1 6" id="KW-0540">Nuclease</keyword>
<dbReference type="Proteomes" id="UP001347796">
    <property type="component" value="Unassembled WGS sequence"/>
</dbReference>
<feature type="active site" description="Proton donor/acceptor" evidence="6">
    <location>
        <position position="144"/>
    </location>
</feature>
<reference evidence="8 9" key="1">
    <citation type="submission" date="2024-01" db="EMBL/GenBank/DDBJ databases">
        <title>The genome of the rayed Mediterranean limpet Patella caerulea (Linnaeus, 1758).</title>
        <authorList>
            <person name="Anh-Thu Weber A."/>
            <person name="Halstead-Nussloch G."/>
        </authorList>
    </citation>
    <scope>NUCLEOTIDE SEQUENCE [LARGE SCALE GENOMIC DNA]</scope>
    <source>
        <strain evidence="8">AATW-2023a</strain>
        <tissue evidence="8">Whole specimen</tissue>
    </source>
</reference>
<evidence type="ECO:0000313" key="8">
    <source>
        <dbReference type="EMBL" id="KAK6178127.1"/>
    </source>
</evidence>
<evidence type="ECO:0000313" key="9">
    <source>
        <dbReference type="Proteomes" id="UP001347796"/>
    </source>
</evidence>
<dbReference type="GO" id="GO:0034477">
    <property type="term" value="P:U6 snRNA 3'-end processing"/>
    <property type="evidence" value="ECO:0007669"/>
    <property type="project" value="UniProtKB-UniRule"/>
</dbReference>
<dbReference type="Gene3D" id="3.90.1140.10">
    <property type="entry name" value="Cyclic phosphodiesterase"/>
    <property type="match status" value="1"/>
</dbReference>
<evidence type="ECO:0000256" key="1">
    <source>
        <dbReference type="ARBA" id="ARBA00022722"/>
    </source>
</evidence>
<sequence length="292" mass="33842">MCASIVDYPSSDTDSSEDENESSEPVVAVVVSTSDASGSTVSMKRESSNEIQSQGHMKRQKIKNIKKNILPLPDSIHTMFKDDKRHEDDNSQHGGRIRSFQHVAGNWATYVYIPFSSDERFDDLVQELMTCLQDFKFEKMSDYHISLSRIVTIRHHWIESLTQSLKMKLLKFNRFICSTANFKFYTNDERTRTFLSLQVTDPGEKLNQLTCLIDESFQEFNLDKYYKNPSYHISIGWCLGDVLNQITDNKQSEMQDILSTFLEENEDLSYIDVDEIKCKIGNKVFTYHMLNS</sequence>
<dbReference type="GO" id="GO:1990838">
    <property type="term" value="F:poly(U)-specific exoribonuclease activity, producing 3' uridine cyclic phosphate ends"/>
    <property type="evidence" value="ECO:0007669"/>
    <property type="project" value="UniProtKB-UniRule"/>
</dbReference>
<comment type="subcellular location">
    <subcellularLocation>
        <location evidence="6">Nucleus</location>
    </subcellularLocation>
</comment>
<accession>A0AAN8JIQ8</accession>
<dbReference type="InterPro" id="IPR027521">
    <property type="entry name" value="Usb1"/>
</dbReference>
<name>A0AAN8JIQ8_PATCE</name>
<evidence type="ECO:0000256" key="4">
    <source>
        <dbReference type="ARBA" id="ARBA00023242"/>
    </source>
</evidence>
<comment type="caution">
    <text evidence="8">The sequence shown here is derived from an EMBL/GenBank/DDBJ whole genome shotgun (WGS) entry which is preliminary data.</text>
</comment>
<comment type="similarity">
    <text evidence="6">Belongs to the 2H phosphoesterase superfamily. USB1 family.</text>
</comment>
<evidence type="ECO:0000256" key="2">
    <source>
        <dbReference type="ARBA" id="ARBA00022801"/>
    </source>
</evidence>
<evidence type="ECO:0000256" key="5">
    <source>
        <dbReference type="ARBA" id="ARBA00029300"/>
    </source>
</evidence>
<dbReference type="PANTHER" id="PTHR13522:SF3">
    <property type="entry name" value="U6 SNRNA PHOSPHODIESTERASE 1"/>
    <property type="match status" value="1"/>
</dbReference>
<comment type="catalytic activity">
    <reaction evidence="5">
        <text>a 3'-end uridylyl-uridine-RNA = a 3'-end 2',3'-cyclophospho-uridine-RNA + uridine</text>
        <dbReference type="Rhea" id="RHEA:46052"/>
        <dbReference type="Rhea" id="RHEA-COMP:17384"/>
        <dbReference type="Rhea" id="RHEA-COMP:17385"/>
        <dbReference type="ChEBI" id="CHEBI:16704"/>
        <dbReference type="ChEBI" id="CHEBI:85643"/>
        <dbReference type="ChEBI" id="CHEBI:85644"/>
    </reaction>
    <physiologicalReaction direction="left-to-right" evidence="5">
        <dbReference type="Rhea" id="RHEA:46053"/>
    </physiologicalReaction>
</comment>
<feature type="active site" description="Proton donor/acceptor" evidence="6">
    <location>
        <position position="232"/>
    </location>
</feature>
<comment type="function">
    <text evidence="6">Phosphodiesterase responsible for the U6 snRNA 3' end processing. Acts as an exoribonuclease (RNase) responsible for trimming the poly(U) tract of the last nucleotides in the pre-U6 snRNA molecule, leading to the formation of mature U6 snRNA.</text>
</comment>
<dbReference type="EC" id="3.1.4.-" evidence="6"/>
<dbReference type="EMBL" id="JAZGQO010000009">
    <property type="protein sequence ID" value="KAK6178127.1"/>
    <property type="molecule type" value="Genomic_DNA"/>
</dbReference>
<dbReference type="GO" id="GO:0016829">
    <property type="term" value="F:lyase activity"/>
    <property type="evidence" value="ECO:0007669"/>
    <property type="project" value="UniProtKB-KW"/>
</dbReference>
<dbReference type="AlphaFoldDB" id="A0AAN8JIQ8"/>
<organism evidence="8 9">
    <name type="scientific">Patella caerulea</name>
    <name type="common">Rayed Mediterranean limpet</name>
    <dbReference type="NCBI Taxonomy" id="87958"/>
    <lineage>
        <taxon>Eukaryota</taxon>
        <taxon>Metazoa</taxon>
        <taxon>Spiralia</taxon>
        <taxon>Lophotrochozoa</taxon>
        <taxon>Mollusca</taxon>
        <taxon>Gastropoda</taxon>
        <taxon>Patellogastropoda</taxon>
        <taxon>Patelloidea</taxon>
        <taxon>Patellidae</taxon>
        <taxon>Patella</taxon>
    </lineage>
</organism>
<evidence type="ECO:0000256" key="3">
    <source>
        <dbReference type="ARBA" id="ARBA00023239"/>
    </source>
</evidence>
<keyword evidence="2 6" id="KW-0378">Hydrolase</keyword>
<dbReference type="HAMAP" id="MF_03040">
    <property type="entry name" value="USB1"/>
    <property type="match status" value="1"/>
</dbReference>
<keyword evidence="4 6" id="KW-0539">Nucleus</keyword>
<feature type="region of interest" description="Disordered" evidence="7">
    <location>
        <begin position="1"/>
        <end position="58"/>
    </location>
</feature>
<evidence type="ECO:0000256" key="6">
    <source>
        <dbReference type="HAMAP-Rule" id="MF_03040"/>
    </source>
</evidence>